<organism evidence="2 3">
    <name type="scientific">Mycena belliarum</name>
    <dbReference type="NCBI Taxonomy" id="1033014"/>
    <lineage>
        <taxon>Eukaryota</taxon>
        <taxon>Fungi</taxon>
        <taxon>Dikarya</taxon>
        <taxon>Basidiomycota</taxon>
        <taxon>Agaricomycotina</taxon>
        <taxon>Agaricomycetes</taxon>
        <taxon>Agaricomycetidae</taxon>
        <taxon>Agaricales</taxon>
        <taxon>Marasmiineae</taxon>
        <taxon>Mycenaceae</taxon>
        <taxon>Mycena</taxon>
    </lineage>
</organism>
<accession>A0AAD6U4I8</accession>
<evidence type="ECO:0000313" key="3">
    <source>
        <dbReference type="Proteomes" id="UP001222325"/>
    </source>
</evidence>
<evidence type="ECO:0008006" key="4">
    <source>
        <dbReference type="Google" id="ProtNLM"/>
    </source>
</evidence>
<sequence length="470" mass="50406">MNAHGCLSLRGRTHLDRLPNELLSAVFILAIEQDCHDKPEPFTTSPTTISHVCRRWRQVALATGALWTKIVLTFPPCDQQLARTLTWLARSKTYSLDIILDFRDQEWDWDEDTHGFRWGDMEAVLQLLLSSAARWRSIELLTDTWAPIFAFLAQTRAVGPTLTRLERLHLARCNAYFAAKGVVFEPTELSQHLPLFGGADANLPRLSEVRLTGVHIDWAAPPLAGLTKLELKYQAADVMPSIAQLAHILTACPVLETLAIVGSGPHAAHGRSAQGTIKLARVTSFTFGFVEVPCALQLLALLDLPALCDLSLEDVSASLQHEAPDDASALLNWLSSTAETSSALPSAASLAPVSAASSSAPCFPLAQLQTLALHAIHAPATTFARLFGACSGLGVLRLRSVAPGALAALPCPALLPRLTTLSVDADADAVLFAHVVETRGAQLAHAFVEPRAPGLEEDDAPDAADAPPTA</sequence>
<dbReference type="Gene3D" id="3.80.10.10">
    <property type="entry name" value="Ribonuclease Inhibitor"/>
    <property type="match status" value="1"/>
</dbReference>
<dbReference type="InterPro" id="IPR032675">
    <property type="entry name" value="LRR_dom_sf"/>
</dbReference>
<name>A0AAD6U4I8_9AGAR</name>
<keyword evidence="3" id="KW-1185">Reference proteome</keyword>
<protein>
    <recommendedName>
        <fullName evidence="4">F-box domain-containing protein</fullName>
    </recommendedName>
</protein>
<evidence type="ECO:0000313" key="2">
    <source>
        <dbReference type="EMBL" id="KAJ7084562.1"/>
    </source>
</evidence>
<gene>
    <name evidence="2" type="ORF">B0H15DRAFT_783638</name>
</gene>
<dbReference type="AlphaFoldDB" id="A0AAD6U4I8"/>
<dbReference type="Gene3D" id="1.20.1280.50">
    <property type="match status" value="1"/>
</dbReference>
<dbReference type="Proteomes" id="UP001222325">
    <property type="component" value="Unassembled WGS sequence"/>
</dbReference>
<comment type="caution">
    <text evidence="2">The sequence shown here is derived from an EMBL/GenBank/DDBJ whole genome shotgun (WGS) entry which is preliminary data.</text>
</comment>
<evidence type="ECO:0000256" key="1">
    <source>
        <dbReference type="SAM" id="MobiDB-lite"/>
    </source>
</evidence>
<proteinExistence type="predicted"/>
<feature type="region of interest" description="Disordered" evidence="1">
    <location>
        <begin position="451"/>
        <end position="470"/>
    </location>
</feature>
<reference evidence="2" key="1">
    <citation type="submission" date="2023-03" db="EMBL/GenBank/DDBJ databases">
        <title>Massive genome expansion in bonnet fungi (Mycena s.s.) driven by repeated elements and novel gene families across ecological guilds.</title>
        <authorList>
            <consortium name="Lawrence Berkeley National Laboratory"/>
            <person name="Harder C.B."/>
            <person name="Miyauchi S."/>
            <person name="Viragh M."/>
            <person name="Kuo A."/>
            <person name="Thoen E."/>
            <person name="Andreopoulos B."/>
            <person name="Lu D."/>
            <person name="Skrede I."/>
            <person name="Drula E."/>
            <person name="Henrissat B."/>
            <person name="Morin E."/>
            <person name="Kohler A."/>
            <person name="Barry K."/>
            <person name="LaButti K."/>
            <person name="Morin E."/>
            <person name="Salamov A."/>
            <person name="Lipzen A."/>
            <person name="Mereny Z."/>
            <person name="Hegedus B."/>
            <person name="Baldrian P."/>
            <person name="Stursova M."/>
            <person name="Weitz H."/>
            <person name="Taylor A."/>
            <person name="Grigoriev I.V."/>
            <person name="Nagy L.G."/>
            <person name="Martin F."/>
            <person name="Kauserud H."/>
        </authorList>
    </citation>
    <scope>NUCLEOTIDE SEQUENCE</scope>
    <source>
        <strain evidence="2">CBHHK173m</strain>
    </source>
</reference>
<dbReference type="EMBL" id="JARJCN010000037">
    <property type="protein sequence ID" value="KAJ7084562.1"/>
    <property type="molecule type" value="Genomic_DNA"/>
</dbReference>